<comment type="caution">
    <text evidence="4">The sequence shown here is derived from an EMBL/GenBank/DDBJ whole genome shotgun (WGS) entry which is preliminary data.</text>
</comment>
<keyword evidence="2" id="KW-0812">Transmembrane</keyword>
<proteinExistence type="predicted"/>
<feature type="domain" description="CBM6" evidence="3">
    <location>
        <begin position="175"/>
        <end position="304"/>
    </location>
</feature>
<feature type="transmembrane region" description="Helical" evidence="2">
    <location>
        <begin position="93"/>
        <end position="114"/>
    </location>
</feature>
<organism evidence="4 5">
    <name type="scientific">Dactylosporangium maewongense</name>
    <dbReference type="NCBI Taxonomy" id="634393"/>
    <lineage>
        <taxon>Bacteria</taxon>
        <taxon>Bacillati</taxon>
        <taxon>Actinomycetota</taxon>
        <taxon>Actinomycetes</taxon>
        <taxon>Micromonosporales</taxon>
        <taxon>Micromonosporaceae</taxon>
        <taxon>Dactylosporangium</taxon>
    </lineage>
</organism>
<name>A0ABP4LTZ2_9ACTN</name>
<dbReference type="EMBL" id="BAAAQD010000011">
    <property type="protein sequence ID" value="GAA1531541.1"/>
    <property type="molecule type" value="Genomic_DNA"/>
</dbReference>
<dbReference type="PROSITE" id="PS51175">
    <property type="entry name" value="CBM6"/>
    <property type="match status" value="1"/>
</dbReference>
<dbReference type="InterPro" id="IPR005084">
    <property type="entry name" value="CBM6"/>
</dbReference>
<feature type="region of interest" description="Disordered" evidence="1">
    <location>
        <begin position="123"/>
        <end position="179"/>
    </location>
</feature>
<reference evidence="5" key="1">
    <citation type="journal article" date="2019" name="Int. J. Syst. Evol. Microbiol.">
        <title>The Global Catalogue of Microorganisms (GCM) 10K type strain sequencing project: providing services to taxonomists for standard genome sequencing and annotation.</title>
        <authorList>
            <consortium name="The Broad Institute Genomics Platform"/>
            <consortium name="The Broad Institute Genome Sequencing Center for Infectious Disease"/>
            <person name="Wu L."/>
            <person name="Ma J."/>
        </authorList>
    </citation>
    <scope>NUCLEOTIDE SEQUENCE [LARGE SCALE GENOMIC DNA]</scope>
    <source>
        <strain evidence="5">JCM 15933</strain>
    </source>
</reference>
<dbReference type="CDD" id="cd04081">
    <property type="entry name" value="CBM35_galactosidase-like"/>
    <property type="match status" value="1"/>
</dbReference>
<gene>
    <name evidence="4" type="ORF">GCM10009827_056600</name>
</gene>
<dbReference type="Proteomes" id="UP001501470">
    <property type="component" value="Unassembled WGS sequence"/>
</dbReference>
<dbReference type="RefSeq" id="WP_344505197.1">
    <property type="nucleotide sequence ID" value="NZ_BAAAQD010000011.1"/>
</dbReference>
<evidence type="ECO:0000313" key="5">
    <source>
        <dbReference type="Proteomes" id="UP001501470"/>
    </source>
</evidence>
<evidence type="ECO:0000259" key="3">
    <source>
        <dbReference type="PROSITE" id="PS51175"/>
    </source>
</evidence>
<sequence length="306" mass="31356">MTDGDGDAEPLRVPPWLAGLGADPDRPAAGGTFRPEPADAATPVPIIQDEPVPVGETPGDAADWAAAPDRDGWHVADEPSELRGLWVFWRSRLIVAGVAAAVSLLVILAVAAYFGDDDPTPVTPPVGLPAPAPSPTDAPSLTPDPAPATPSEAAPASPSPAAARTTSPPPKFGPVSFEAEAPGNTLGGSAWVDRYPGASGGSIVRNLGDWGSRAGDGVLTFNNVEVPVAGTYTLKLYHVNIDNERTRTAVVTVDGRDPQRVTLDGGSTCCTASTLKVQLRKGGNTISVANPDGHAPSVDRIVLSLP</sequence>
<protein>
    <recommendedName>
        <fullName evidence="3">CBM6 domain-containing protein</fullName>
    </recommendedName>
</protein>
<evidence type="ECO:0000313" key="4">
    <source>
        <dbReference type="EMBL" id="GAA1531541.1"/>
    </source>
</evidence>
<feature type="region of interest" description="Disordered" evidence="1">
    <location>
        <begin position="1"/>
        <end position="43"/>
    </location>
</feature>
<dbReference type="SUPFAM" id="SSF49785">
    <property type="entry name" value="Galactose-binding domain-like"/>
    <property type="match status" value="1"/>
</dbReference>
<keyword evidence="2" id="KW-0472">Membrane</keyword>
<dbReference type="Gene3D" id="2.60.120.260">
    <property type="entry name" value="Galactose-binding domain-like"/>
    <property type="match status" value="1"/>
</dbReference>
<accession>A0ABP4LTZ2</accession>
<keyword evidence="2" id="KW-1133">Transmembrane helix</keyword>
<dbReference type="InterPro" id="IPR008979">
    <property type="entry name" value="Galactose-bd-like_sf"/>
</dbReference>
<keyword evidence="5" id="KW-1185">Reference proteome</keyword>
<feature type="compositionally biased region" description="Pro residues" evidence="1">
    <location>
        <begin position="123"/>
        <end position="148"/>
    </location>
</feature>
<evidence type="ECO:0000256" key="2">
    <source>
        <dbReference type="SAM" id="Phobius"/>
    </source>
</evidence>
<evidence type="ECO:0000256" key="1">
    <source>
        <dbReference type="SAM" id="MobiDB-lite"/>
    </source>
</evidence>
<feature type="compositionally biased region" description="Low complexity" evidence="1">
    <location>
        <begin position="149"/>
        <end position="166"/>
    </location>
</feature>